<dbReference type="HOGENOM" id="CLU_1165659_0_0_1"/>
<dbReference type="RefSeq" id="XP_007683954.1">
    <property type="nucleotide sequence ID" value="XM_007685764.1"/>
</dbReference>
<dbReference type="EMBL" id="KI963931">
    <property type="protein sequence ID" value="EUC49442.1"/>
    <property type="molecule type" value="Genomic_DNA"/>
</dbReference>
<keyword evidence="3" id="KW-1185">Reference proteome</keyword>
<feature type="region of interest" description="Disordered" evidence="1">
    <location>
        <begin position="1"/>
        <end position="74"/>
    </location>
</feature>
<organism evidence="2 3">
    <name type="scientific">Bipolaris oryzae ATCC 44560</name>
    <dbReference type="NCBI Taxonomy" id="930090"/>
    <lineage>
        <taxon>Eukaryota</taxon>
        <taxon>Fungi</taxon>
        <taxon>Dikarya</taxon>
        <taxon>Ascomycota</taxon>
        <taxon>Pezizomycotina</taxon>
        <taxon>Dothideomycetes</taxon>
        <taxon>Pleosporomycetidae</taxon>
        <taxon>Pleosporales</taxon>
        <taxon>Pleosporineae</taxon>
        <taxon>Pleosporaceae</taxon>
        <taxon>Bipolaris</taxon>
    </lineage>
</organism>
<dbReference type="Proteomes" id="UP000054032">
    <property type="component" value="Unassembled WGS sequence"/>
</dbReference>
<feature type="region of interest" description="Disordered" evidence="1">
    <location>
        <begin position="186"/>
        <end position="206"/>
    </location>
</feature>
<reference evidence="2 3" key="1">
    <citation type="journal article" date="2013" name="PLoS Genet.">
        <title>Comparative genome structure, secondary metabolite, and effector coding capacity across Cochliobolus pathogens.</title>
        <authorList>
            <person name="Condon B.J."/>
            <person name="Leng Y."/>
            <person name="Wu D."/>
            <person name="Bushley K.E."/>
            <person name="Ohm R.A."/>
            <person name="Otillar R."/>
            <person name="Martin J."/>
            <person name="Schackwitz W."/>
            <person name="Grimwood J."/>
            <person name="MohdZainudin N."/>
            <person name="Xue C."/>
            <person name="Wang R."/>
            <person name="Manning V.A."/>
            <person name="Dhillon B."/>
            <person name="Tu Z.J."/>
            <person name="Steffenson B.J."/>
            <person name="Salamov A."/>
            <person name="Sun H."/>
            <person name="Lowry S."/>
            <person name="LaButti K."/>
            <person name="Han J."/>
            <person name="Copeland A."/>
            <person name="Lindquist E."/>
            <person name="Barry K."/>
            <person name="Schmutz J."/>
            <person name="Baker S.E."/>
            <person name="Ciuffetti L.M."/>
            <person name="Grigoriev I.V."/>
            <person name="Zhong S."/>
            <person name="Turgeon B.G."/>
        </authorList>
    </citation>
    <scope>NUCLEOTIDE SEQUENCE [LARGE SCALE GENOMIC DNA]</scope>
    <source>
        <strain evidence="2 3">ATCC 44560</strain>
    </source>
</reference>
<evidence type="ECO:0000313" key="2">
    <source>
        <dbReference type="EMBL" id="EUC49442.1"/>
    </source>
</evidence>
<dbReference type="GeneID" id="19120329"/>
<dbReference type="KEGG" id="bor:COCMIDRAFT_22825"/>
<protein>
    <submittedName>
        <fullName evidence="2">Uncharacterized protein</fullName>
    </submittedName>
</protein>
<accession>W6ZCB5</accession>
<proteinExistence type="predicted"/>
<dbReference type="OrthoDB" id="10557265at2759"/>
<dbReference type="AlphaFoldDB" id="W6ZCB5"/>
<feature type="compositionally biased region" description="Low complexity" evidence="1">
    <location>
        <begin position="53"/>
        <end position="74"/>
    </location>
</feature>
<sequence length="206" mass="21719">MARRQRHHDYQADGDDDDEHQPSSVVQENLATRAPKLTRGRLTGRTGQGRTGQGRQARQAARADRAGTTGRTGQQGTRVVATCCSLAQHAIRLATGRSFSTHGPPHCWPATARRSSMAVFHASCALSTPAASGSCTAPTSAPATAPNAFNRAQPAPSSAPASAPRLPCPNVSLLCLCLSRRTHGPNRGTDARLEHHTRATSCCNPS</sequence>
<gene>
    <name evidence="2" type="ORF">COCMIDRAFT_22825</name>
</gene>
<evidence type="ECO:0000313" key="3">
    <source>
        <dbReference type="Proteomes" id="UP000054032"/>
    </source>
</evidence>
<feature type="region of interest" description="Disordered" evidence="1">
    <location>
        <begin position="135"/>
        <end position="163"/>
    </location>
</feature>
<evidence type="ECO:0000256" key="1">
    <source>
        <dbReference type="SAM" id="MobiDB-lite"/>
    </source>
</evidence>
<name>W6ZCB5_COCMI</name>